<gene>
    <name evidence="15" type="primary">LOC102809209</name>
</gene>
<evidence type="ECO:0000256" key="6">
    <source>
        <dbReference type="ARBA" id="ARBA00023136"/>
    </source>
</evidence>
<reference evidence="15" key="1">
    <citation type="submission" date="2025-08" db="UniProtKB">
        <authorList>
            <consortium name="RefSeq"/>
        </authorList>
    </citation>
    <scope>IDENTIFICATION</scope>
    <source>
        <tissue evidence="15">Testes</tissue>
    </source>
</reference>
<evidence type="ECO:0000259" key="13">
    <source>
        <dbReference type="PROSITE" id="PS50262"/>
    </source>
</evidence>
<feature type="transmembrane region" description="Helical" evidence="12">
    <location>
        <begin position="35"/>
        <end position="57"/>
    </location>
</feature>
<name>A0ABM0MXR0_SACKO</name>
<feature type="transmembrane region" description="Helical" evidence="12">
    <location>
        <begin position="87"/>
        <end position="115"/>
    </location>
</feature>
<evidence type="ECO:0000256" key="3">
    <source>
        <dbReference type="ARBA" id="ARBA00022692"/>
    </source>
</evidence>
<keyword evidence="14" id="KW-1185">Reference proteome</keyword>
<evidence type="ECO:0000256" key="12">
    <source>
        <dbReference type="SAM" id="Phobius"/>
    </source>
</evidence>
<comment type="subcellular location">
    <subcellularLocation>
        <location evidence="1">Cell membrane</location>
        <topology evidence="1">Multi-pass membrane protein</topology>
    </subcellularLocation>
</comment>
<dbReference type="PANTHER" id="PTHR45695">
    <property type="entry name" value="LEUCOKININ RECEPTOR-RELATED"/>
    <property type="match status" value="1"/>
</dbReference>
<evidence type="ECO:0000256" key="4">
    <source>
        <dbReference type="ARBA" id="ARBA00022989"/>
    </source>
</evidence>
<keyword evidence="10 11" id="KW-0807">Transducer</keyword>
<evidence type="ECO:0000313" key="14">
    <source>
        <dbReference type="Proteomes" id="UP000694865"/>
    </source>
</evidence>
<evidence type="ECO:0000256" key="5">
    <source>
        <dbReference type="ARBA" id="ARBA00023040"/>
    </source>
</evidence>
<dbReference type="RefSeq" id="XP_006824801.1">
    <property type="nucleotide sequence ID" value="XM_006824738.1"/>
</dbReference>
<evidence type="ECO:0000256" key="11">
    <source>
        <dbReference type="RuleBase" id="RU000688"/>
    </source>
</evidence>
<evidence type="ECO:0000256" key="2">
    <source>
        <dbReference type="ARBA" id="ARBA00022475"/>
    </source>
</evidence>
<proteinExistence type="inferred from homology"/>
<evidence type="ECO:0000256" key="9">
    <source>
        <dbReference type="ARBA" id="ARBA00023180"/>
    </source>
</evidence>
<dbReference type="InterPro" id="IPR000276">
    <property type="entry name" value="GPCR_Rhodpsn"/>
</dbReference>
<dbReference type="Proteomes" id="UP000694865">
    <property type="component" value="Unplaced"/>
</dbReference>
<dbReference type="PANTHER" id="PTHR45695:SF23">
    <property type="entry name" value="GALANIN-LIKE G-PROTEIN COUPLED RECEPTOR NPR-9"/>
    <property type="match status" value="1"/>
</dbReference>
<keyword evidence="6 12" id="KW-0472">Membrane</keyword>
<feature type="non-terminal residue" evidence="15">
    <location>
        <position position="1"/>
    </location>
</feature>
<keyword evidence="4 12" id="KW-1133">Transmembrane helix</keyword>
<keyword evidence="5 11" id="KW-0297">G-protein coupled receptor</keyword>
<dbReference type="SUPFAM" id="SSF81321">
    <property type="entry name" value="Family A G protein-coupled receptor-like"/>
    <property type="match status" value="1"/>
</dbReference>
<dbReference type="InterPro" id="IPR017452">
    <property type="entry name" value="GPCR_Rhodpsn_7TM"/>
</dbReference>
<feature type="transmembrane region" description="Helical" evidence="12">
    <location>
        <begin position="197"/>
        <end position="221"/>
    </location>
</feature>
<keyword evidence="2" id="KW-1003">Cell membrane</keyword>
<dbReference type="PROSITE" id="PS50262">
    <property type="entry name" value="G_PROTEIN_RECEP_F1_2"/>
    <property type="match status" value="1"/>
</dbReference>
<feature type="domain" description="G-protein coupled receptors family 1 profile" evidence="13">
    <location>
        <begin position="1"/>
        <end position="218"/>
    </location>
</feature>
<evidence type="ECO:0000256" key="8">
    <source>
        <dbReference type="ARBA" id="ARBA00023170"/>
    </source>
</evidence>
<evidence type="ECO:0000256" key="1">
    <source>
        <dbReference type="ARBA" id="ARBA00004651"/>
    </source>
</evidence>
<evidence type="ECO:0000256" key="10">
    <source>
        <dbReference type="ARBA" id="ARBA00023224"/>
    </source>
</evidence>
<accession>A0ABM0MXR0</accession>
<dbReference type="PROSITE" id="PS00237">
    <property type="entry name" value="G_PROTEIN_RECEP_F1_1"/>
    <property type="match status" value="1"/>
</dbReference>
<sequence length="260" mass="29223">VTVQATCSTLAIMTLDRYCVISKPLKARARRTKKAVVLAIAISWIASFLMHIPIAVYTEVMIDPYYLTPVCVSSLIFKPFLSKMYDVYSVLVMFVIPVTVIIASTASIVHMVCCMQLPSMLRKSRTTNQRITHKCGKQTTRRVVTIENEFPTEKKLHITAMVVIVAVLFIVCWCPVHAIALYYSFVTHESYNPVVSMNLSVVALCLSYINSCVNPVVYAFVGKKYRKYLLAIFPCRSKPPPRDYQMSTVAVGSRSSVKTL</sequence>
<dbReference type="Gene3D" id="1.20.1070.10">
    <property type="entry name" value="Rhodopsin 7-helix transmembrane proteins"/>
    <property type="match status" value="1"/>
</dbReference>
<keyword evidence="3 11" id="KW-0812">Transmembrane</keyword>
<keyword evidence="8 11" id="KW-0675">Receptor</keyword>
<comment type="similarity">
    <text evidence="11">Belongs to the G-protein coupled receptor 1 family.</text>
</comment>
<organism evidence="14 15">
    <name type="scientific">Saccoglossus kowalevskii</name>
    <name type="common">Acorn worm</name>
    <dbReference type="NCBI Taxonomy" id="10224"/>
    <lineage>
        <taxon>Eukaryota</taxon>
        <taxon>Metazoa</taxon>
        <taxon>Hemichordata</taxon>
        <taxon>Enteropneusta</taxon>
        <taxon>Harrimaniidae</taxon>
        <taxon>Saccoglossus</taxon>
    </lineage>
</organism>
<feature type="transmembrane region" description="Helical" evidence="12">
    <location>
        <begin position="158"/>
        <end position="185"/>
    </location>
</feature>
<keyword evidence="7" id="KW-1015">Disulfide bond</keyword>
<keyword evidence="9" id="KW-0325">Glycoprotein</keyword>
<protein>
    <submittedName>
        <fullName evidence="15">G-protein coupled receptor 54-like</fullName>
    </submittedName>
</protein>
<dbReference type="PRINTS" id="PR00237">
    <property type="entry name" value="GPCRRHODOPSN"/>
</dbReference>
<dbReference type="GeneID" id="102809209"/>
<dbReference type="Pfam" id="PF00001">
    <property type="entry name" value="7tm_1"/>
    <property type="match status" value="1"/>
</dbReference>
<evidence type="ECO:0000256" key="7">
    <source>
        <dbReference type="ARBA" id="ARBA00023157"/>
    </source>
</evidence>
<evidence type="ECO:0000313" key="15">
    <source>
        <dbReference type="RefSeq" id="XP_006824801.1"/>
    </source>
</evidence>